<protein>
    <submittedName>
        <fullName evidence="2">Uncharacterized protein</fullName>
    </submittedName>
</protein>
<feature type="region of interest" description="Disordered" evidence="1">
    <location>
        <begin position="101"/>
        <end position="256"/>
    </location>
</feature>
<dbReference type="HOGENOM" id="CLU_918135_0_0_1"/>
<name>H2Y775_CIOSA</name>
<feature type="compositionally biased region" description="Polar residues" evidence="1">
    <location>
        <begin position="1"/>
        <end position="12"/>
    </location>
</feature>
<feature type="region of interest" description="Disordered" evidence="1">
    <location>
        <begin position="284"/>
        <end position="303"/>
    </location>
</feature>
<accession>H2Y775</accession>
<dbReference type="InParanoid" id="H2Y775"/>
<feature type="region of interest" description="Disordered" evidence="1">
    <location>
        <begin position="1"/>
        <end position="80"/>
    </location>
</feature>
<dbReference type="Proteomes" id="UP000007875">
    <property type="component" value="Unassembled WGS sequence"/>
</dbReference>
<evidence type="ECO:0000313" key="3">
    <source>
        <dbReference type="Proteomes" id="UP000007875"/>
    </source>
</evidence>
<feature type="compositionally biased region" description="Basic and acidic residues" evidence="1">
    <location>
        <begin position="42"/>
        <end position="64"/>
    </location>
</feature>
<dbReference type="Ensembl" id="ENSCSAVT00000001186.1">
    <property type="protein sequence ID" value="ENSCSAVP00000001173.1"/>
    <property type="gene ID" value="ENSCSAVG00000000658.1"/>
</dbReference>
<dbReference type="AlphaFoldDB" id="H2Y775"/>
<evidence type="ECO:0000313" key="2">
    <source>
        <dbReference type="Ensembl" id="ENSCSAVP00000001173.1"/>
    </source>
</evidence>
<organism evidence="2 3">
    <name type="scientific">Ciona savignyi</name>
    <name type="common">Pacific transparent sea squirt</name>
    <dbReference type="NCBI Taxonomy" id="51511"/>
    <lineage>
        <taxon>Eukaryota</taxon>
        <taxon>Metazoa</taxon>
        <taxon>Chordata</taxon>
        <taxon>Tunicata</taxon>
        <taxon>Ascidiacea</taxon>
        <taxon>Phlebobranchia</taxon>
        <taxon>Cionidae</taxon>
        <taxon>Ciona</taxon>
    </lineage>
</organism>
<reference evidence="3" key="1">
    <citation type="submission" date="2003-08" db="EMBL/GenBank/DDBJ databases">
        <authorList>
            <person name="Birren B."/>
            <person name="Nusbaum C."/>
            <person name="Abebe A."/>
            <person name="Abouelleil A."/>
            <person name="Adekoya E."/>
            <person name="Ait-zahra M."/>
            <person name="Allen N."/>
            <person name="Allen T."/>
            <person name="An P."/>
            <person name="Anderson M."/>
            <person name="Anderson S."/>
            <person name="Arachchi H."/>
            <person name="Armbruster J."/>
            <person name="Bachantsang P."/>
            <person name="Baldwin J."/>
            <person name="Barry A."/>
            <person name="Bayul T."/>
            <person name="Blitshsteyn B."/>
            <person name="Bloom T."/>
            <person name="Blye J."/>
            <person name="Boguslavskiy L."/>
            <person name="Borowsky M."/>
            <person name="Boukhgalter B."/>
            <person name="Brunache A."/>
            <person name="Butler J."/>
            <person name="Calixte N."/>
            <person name="Calvo S."/>
            <person name="Camarata J."/>
            <person name="Campo K."/>
            <person name="Chang J."/>
            <person name="Cheshatsang Y."/>
            <person name="Citroen M."/>
            <person name="Collymore A."/>
            <person name="Considine T."/>
            <person name="Cook A."/>
            <person name="Cooke P."/>
            <person name="Corum B."/>
            <person name="Cuomo C."/>
            <person name="David R."/>
            <person name="Dawoe T."/>
            <person name="Degray S."/>
            <person name="Dodge S."/>
            <person name="Dooley K."/>
            <person name="Dorje P."/>
            <person name="Dorjee K."/>
            <person name="Dorris L."/>
            <person name="Duffey N."/>
            <person name="Dupes A."/>
            <person name="Elkins T."/>
            <person name="Engels R."/>
            <person name="Erickson J."/>
            <person name="Farina A."/>
            <person name="Faro S."/>
            <person name="Ferreira P."/>
            <person name="Fischer H."/>
            <person name="Fitzgerald M."/>
            <person name="Foley K."/>
            <person name="Gage D."/>
            <person name="Galagan J."/>
            <person name="Gearin G."/>
            <person name="Gnerre S."/>
            <person name="Gnirke A."/>
            <person name="Goyette A."/>
            <person name="Graham J."/>
            <person name="Grandbois E."/>
            <person name="Gyaltsen K."/>
            <person name="Hafez N."/>
            <person name="Hagopian D."/>
            <person name="Hagos B."/>
            <person name="Hall J."/>
            <person name="Hatcher B."/>
            <person name="Heller A."/>
            <person name="Higgins H."/>
            <person name="Honan T."/>
            <person name="Horn A."/>
            <person name="Houde N."/>
            <person name="Hughes L."/>
            <person name="Hulme W."/>
            <person name="Husby E."/>
            <person name="Iliev I."/>
            <person name="Jaffe D."/>
            <person name="Jones C."/>
            <person name="Kamal M."/>
            <person name="Kamat A."/>
            <person name="Kamvysselis M."/>
            <person name="Karlsson E."/>
            <person name="Kells C."/>
            <person name="Kieu A."/>
            <person name="Kisner P."/>
            <person name="Kodira C."/>
            <person name="Kulbokas E."/>
            <person name="Labutti K."/>
            <person name="Lama D."/>
            <person name="Landers T."/>
            <person name="Leger J."/>
            <person name="Levine S."/>
            <person name="Lewis D."/>
            <person name="Lewis T."/>
            <person name="Lindblad-toh K."/>
            <person name="Liu X."/>
            <person name="Lokyitsang T."/>
            <person name="Lokyitsang Y."/>
            <person name="Lucien O."/>
            <person name="Lui A."/>
            <person name="Ma L.J."/>
            <person name="Mabbitt R."/>
            <person name="Macdonald J."/>
            <person name="Maclean C."/>
            <person name="Major J."/>
            <person name="Manning J."/>
            <person name="Marabella R."/>
            <person name="Maru K."/>
            <person name="Matthews C."/>
            <person name="Mauceli E."/>
            <person name="Mccarthy M."/>
            <person name="Mcdonough S."/>
            <person name="Mcghee T."/>
            <person name="Meldrim J."/>
            <person name="Meneus L."/>
            <person name="Mesirov J."/>
            <person name="Mihalev A."/>
            <person name="Mihova T."/>
            <person name="Mikkelsen T."/>
            <person name="Mlenga V."/>
            <person name="Moru K."/>
            <person name="Mozes J."/>
            <person name="Mulrain L."/>
            <person name="Munson G."/>
            <person name="Naylor J."/>
            <person name="Newes C."/>
            <person name="Nguyen C."/>
            <person name="Nguyen N."/>
            <person name="Nguyen T."/>
            <person name="Nicol R."/>
            <person name="Nielsen C."/>
            <person name="Nizzari M."/>
            <person name="Norbu C."/>
            <person name="Norbu N."/>
            <person name="O'donnell P."/>
            <person name="Okoawo O."/>
            <person name="O'leary S."/>
            <person name="Omotosho B."/>
            <person name="O'neill K."/>
            <person name="Osman S."/>
            <person name="Parker S."/>
            <person name="Perrin D."/>
            <person name="Phunkhang P."/>
            <person name="Piqani B."/>
            <person name="Purcell S."/>
            <person name="Rachupka T."/>
            <person name="Ramasamy U."/>
            <person name="Rameau R."/>
            <person name="Ray V."/>
            <person name="Raymond C."/>
            <person name="Retta R."/>
            <person name="Richardson S."/>
            <person name="Rise C."/>
            <person name="Rodriguez J."/>
            <person name="Rogers J."/>
            <person name="Rogov P."/>
            <person name="Rutman M."/>
            <person name="Schupbach R."/>
            <person name="Seaman C."/>
            <person name="Settipalli S."/>
            <person name="Sharpe T."/>
            <person name="Sheridan J."/>
            <person name="Sherpa N."/>
            <person name="Shi J."/>
            <person name="Smirnov S."/>
            <person name="Smith C."/>
            <person name="Sougnez C."/>
            <person name="Spencer B."/>
            <person name="Stalker J."/>
            <person name="Stange-thomann N."/>
            <person name="Stavropoulos S."/>
            <person name="Stetson K."/>
            <person name="Stone C."/>
            <person name="Stone S."/>
            <person name="Stubbs M."/>
            <person name="Talamas J."/>
            <person name="Tchuinga P."/>
            <person name="Tenzing P."/>
            <person name="Tesfaye S."/>
            <person name="Theodore J."/>
            <person name="Thoulutsang Y."/>
            <person name="Topham K."/>
            <person name="Towey S."/>
            <person name="Tsamla T."/>
            <person name="Tsomo N."/>
            <person name="Vallee D."/>
            <person name="Vassiliev H."/>
            <person name="Venkataraman V."/>
            <person name="Vinson J."/>
            <person name="Vo A."/>
            <person name="Wade C."/>
            <person name="Wang S."/>
            <person name="Wangchuk T."/>
            <person name="Wangdi T."/>
            <person name="Whittaker C."/>
            <person name="Wilkinson J."/>
            <person name="Wu Y."/>
            <person name="Wyman D."/>
            <person name="Yadav S."/>
            <person name="Yang S."/>
            <person name="Yang X."/>
            <person name="Yeager S."/>
            <person name="Yee E."/>
            <person name="Young G."/>
            <person name="Zainoun J."/>
            <person name="Zembeck L."/>
            <person name="Zimmer A."/>
            <person name="Zody M."/>
            <person name="Lander E."/>
        </authorList>
    </citation>
    <scope>NUCLEOTIDE SEQUENCE [LARGE SCALE GENOMIC DNA]</scope>
</reference>
<sequence length="303" mass="33173">MQRYTQEASGCKQQEPPPEAQPSHYRKPLSCSTQPKPAPAVRTKENMGHVLGEFRKFSDSESPKRPSANRKGRSRDPCHYQHYYVARRPPSAIDFVCTDDAMSDTNSATSSLSSSYDLGSTCSSRRLNGVMQRNDDVREAQQQRGPPPKVAPKPKLERFLSADPTLVADRPGETKDDGDNIDVNHQLGINNGESHNTGEENGGSLNSAPVNGDREISKPAFSVWSPGSGSSEMPTFPKLPPPPNYHDVTPAPSVIPRPTFNAIKHVQQAVNGVIPVTESPPQVTVAKPRFTTTKTPETWKPNL</sequence>
<proteinExistence type="predicted"/>
<keyword evidence="3" id="KW-1185">Reference proteome</keyword>
<dbReference type="GeneTree" id="ENSGT00390000004507"/>
<reference evidence="2" key="3">
    <citation type="submission" date="2025-09" db="UniProtKB">
        <authorList>
            <consortium name="Ensembl"/>
        </authorList>
    </citation>
    <scope>IDENTIFICATION</scope>
</reference>
<reference evidence="2" key="2">
    <citation type="submission" date="2025-08" db="UniProtKB">
        <authorList>
            <consortium name="Ensembl"/>
        </authorList>
    </citation>
    <scope>IDENTIFICATION</scope>
</reference>
<evidence type="ECO:0000256" key="1">
    <source>
        <dbReference type="SAM" id="MobiDB-lite"/>
    </source>
</evidence>
<feature type="compositionally biased region" description="Low complexity" evidence="1">
    <location>
        <begin position="103"/>
        <end position="124"/>
    </location>
</feature>